<gene>
    <name evidence="2" type="ORF">US19_C0025G0017</name>
</gene>
<evidence type="ECO:0000313" key="2">
    <source>
        <dbReference type="EMBL" id="KKQ08403.1"/>
    </source>
</evidence>
<dbReference type="Proteomes" id="UP000034492">
    <property type="component" value="Unassembled WGS sequence"/>
</dbReference>
<keyword evidence="1" id="KW-0812">Transmembrane</keyword>
<organism evidence="2 3">
    <name type="scientific">Candidatus Daviesbacteria bacterium GW2011_GWB1_36_5</name>
    <dbReference type="NCBI Taxonomy" id="1618426"/>
    <lineage>
        <taxon>Bacteria</taxon>
        <taxon>Candidatus Daviesiibacteriota</taxon>
    </lineage>
</organism>
<proteinExistence type="predicted"/>
<comment type="caution">
    <text evidence="2">The sequence shown here is derived from an EMBL/GenBank/DDBJ whole genome shotgun (WGS) entry which is preliminary data.</text>
</comment>
<reference evidence="2 3" key="1">
    <citation type="journal article" date="2015" name="Nature">
        <title>rRNA introns, odd ribosomes, and small enigmatic genomes across a large radiation of phyla.</title>
        <authorList>
            <person name="Brown C.T."/>
            <person name="Hug L.A."/>
            <person name="Thomas B.C."/>
            <person name="Sharon I."/>
            <person name="Castelle C.J."/>
            <person name="Singh A."/>
            <person name="Wilkins M.J."/>
            <person name="Williams K.H."/>
            <person name="Banfield J.F."/>
        </authorList>
    </citation>
    <scope>NUCLEOTIDE SEQUENCE [LARGE SCALE GENOMIC DNA]</scope>
</reference>
<evidence type="ECO:0000256" key="1">
    <source>
        <dbReference type="SAM" id="Phobius"/>
    </source>
</evidence>
<feature type="transmembrane region" description="Helical" evidence="1">
    <location>
        <begin position="32"/>
        <end position="53"/>
    </location>
</feature>
<feature type="transmembrane region" description="Helical" evidence="1">
    <location>
        <begin position="74"/>
        <end position="100"/>
    </location>
</feature>
<keyword evidence="1" id="KW-0472">Membrane</keyword>
<dbReference type="EMBL" id="LBSA01000025">
    <property type="protein sequence ID" value="KKQ08403.1"/>
    <property type="molecule type" value="Genomic_DNA"/>
</dbReference>
<name>A0A0G0EMY9_9BACT</name>
<dbReference type="AlphaFoldDB" id="A0A0G0EMY9"/>
<sequence length="132" mass="16200">MRNKIILFLIIFSYAISLFSVYLFLFDILKNVNFYFMIFGFLIFVISVVFFKIKQFNYLKYKELTNKYIFKRSFLLKVCIYGIYIISLFFIYNFLALLFYKQKFNLFKFIQSIIMISIFIFGFIDNYKKSKI</sequence>
<feature type="transmembrane region" description="Helical" evidence="1">
    <location>
        <begin position="5"/>
        <end position="26"/>
    </location>
</feature>
<accession>A0A0G0EMY9</accession>
<keyword evidence="1" id="KW-1133">Transmembrane helix</keyword>
<evidence type="ECO:0000313" key="3">
    <source>
        <dbReference type="Proteomes" id="UP000034492"/>
    </source>
</evidence>
<feature type="transmembrane region" description="Helical" evidence="1">
    <location>
        <begin position="106"/>
        <end position="124"/>
    </location>
</feature>
<protein>
    <submittedName>
        <fullName evidence="2">Uncharacterized protein</fullName>
    </submittedName>
</protein>